<feature type="compositionally biased region" description="Polar residues" evidence="9">
    <location>
        <begin position="23"/>
        <end position="37"/>
    </location>
</feature>
<evidence type="ECO:0000313" key="10">
    <source>
        <dbReference type="EMBL" id="KIW00422.1"/>
    </source>
</evidence>
<evidence type="ECO:0008006" key="12">
    <source>
        <dbReference type="Google" id="ProtNLM"/>
    </source>
</evidence>
<dbReference type="OrthoDB" id="8830751at2759"/>
<dbReference type="PANTHER" id="PTHR24072">
    <property type="entry name" value="RHO FAMILY GTPASE"/>
    <property type="match status" value="1"/>
</dbReference>
<protein>
    <recommendedName>
        <fullName evidence="12">GTP-binding protein rhoC</fullName>
    </recommendedName>
</protein>
<reference evidence="10 11" key="1">
    <citation type="submission" date="2015-01" db="EMBL/GenBank/DDBJ databases">
        <title>The Genome Sequence of Ochroconis gallopava CBS43764.</title>
        <authorList>
            <consortium name="The Broad Institute Genomics Platform"/>
            <person name="Cuomo C."/>
            <person name="de Hoog S."/>
            <person name="Gorbushina A."/>
            <person name="Stielow B."/>
            <person name="Teixiera M."/>
            <person name="Abouelleil A."/>
            <person name="Chapman S.B."/>
            <person name="Priest M."/>
            <person name="Young S.K."/>
            <person name="Wortman J."/>
            <person name="Nusbaum C."/>
            <person name="Birren B."/>
        </authorList>
    </citation>
    <scope>NUCLEOTIDE SEQUENCE [LARGE SCALE GENOMIC DNA]</scope>
    <source>
        <strain evidence="10 11">CBS 43764</strain>
    </source>
</reference>
<evidence type="ECO:0000256" key="6">
    <source>
        <dbReference type="ARBA" id="ARBA00023136"/>
    </source>
</evidence>
<dbReference type="Gene3D" id="3.40.50.300">
    <property type="entry name" value="P-loop containing nucleotide triphosphate hydrolases"/>
    <property type="match status" value="1"/>
</dbReference>
<dbReference type="InterPro" id="IPR027417">
    <property type="entry name" value="P-loop_NTPase"/>
</dbReference>
<dbReference type="InterPro" id="IPR001806">
    <property type="entry name" value="Small_GTPase"/>
</dbReference>
<evidence type="ECO:0000313" key="11">
    <source>
        <dbReference type="Proteomes" id="UP000053259"/>
    </source>
</evidence>
<comment type="subcellular location">
    <subcellularLocation>
        <location evidence="1">Membrane</location>
    </subcellularLocation>
</comment>
<keyword evidence="4" id="KW-0547">Nucleotide-binding</keyword>
<dbReference type="RefSeq" id="XP_016210291.1">
    <property type="nucleotide sequence ID" value="XM_016361787.1"/>
</dbReference>
<name>A0A0D1YHT6_9PEZI</name>
<comment type="similarity">
    <text evidence="2">Belongs to the small GTPase superfamily. Rho family.</text>
</comment>
<feature type="region of interest" description="Disordered" evidence="9">
    <location>
        <begin position="1"/>
        <end position="53"/>
    </location>
</feature>
<evidence type="ECO:0000256" key="7">
    <source>
        <dbReference type="ARBA" id="ARBA00023288"/>
    </source>
</evidence>
<dbReference type="GO" id="GO:0007264">
    <property type="term" value="P:small GTPase-mediated signal transduction"/>
    <property type="evidence" value="ECO:0007669"/>
    <property type="project" value="InterPro"/>
</dbReference>
<dbReference type="PROSITE" id="PS51421">
    <property type="entry name" value="RAS"/>
    <property type="match status" value="1"/>
</dbReference>
<dbReference type="FunFam" id="3.40.50.300:FF:000678">
    <property type="entry name" value="Rho GTPase Rho4"/>
    <property type="match status" value="1"/>
</dbReference>
<feature type="compositionally biased region" description="Polar residues" evidence="9">
    <location>
        <begin position="1"/>
        <end position="13"/>
    </location>
</feature>
<evidence type="ECO:0000256" key="5">
    <source>
        <dbReference type="ARBA" id="ARBA00023134"/>
    </source>
</evidence>
<evidence type="ECO:0000256" key="3">
    <source>
        <dbReference type="ARBA" id="ARBA00022481"/>
    </source>
</evidence>
<dbReference type="NCBIfam" id="TIGR00231">
    <property type="entry name" value="small_GTP"/>
    <property type="match status" value="1"/>
</dbReference>
<dbReference type="Pfam" id="PF00071">
    <property type="entry name" value="Ras"/>
    <property type="match status" value="1"/>
</dbReference>
<keyword evidence="3" id="KW-0488">Methylation</keyword>
<evidence type="ECO:0000256" key="4">
    <source>
        <dbReference type="ARBA" id="ARBA00022741"/>
    </source>
</evidence>
<dbReference type="GO" id="GO:0003924">
    <property type="term" value="F:GTPase activity"/>
    <property type="evidence" value="ECO:0007669"/>
    <property type="project" value="InterPro"/>
</dbReference>
<dbReference type="SMART" id="SM00173">
    <property type="entry name" value="RAS"/>
    <property type="match status" value="1"/>
</dbReference>
<dbReference type="STRING" id="253628.A0A0D1YHT6"/>
<evidence type="ECO:0000256" key="1">
    <source>
        <dbReference type="ARBA" id="ARBA00004370"/>
    </source>
</evidence>
<dbReference type="PROSITE" id="PS51420">
    <property type="entry name" value="RHO"/>
    <property type="match status" value="1"/>
</dbReference>
<dbReference type="AlphaFoldDB" id="A0A0D1YHT6"/>
<dbReference type="SMART" id="SM00175">
    <property type="entry name" value="RAB"/>
    <property type="match status" value="1"/>
</dbReference>
<dbReference type="GeneID" id="27315925"/>
<accession>A0A0D1YHT6</accession>
<dbReference type="VEuPathDB" id="FungiDB:PV09_07952"/>
<keyword evidence="5" id="KW-0342">GTP-binding</keyword>
<keyword evidence="6" id="KW-0472">Membrane</keyword>
<keyword evidence="11" id="KW-1185">Reference proteome</keyword>
<dbReference type="InterPro" id="IPR005225">
    <property type="entry name" value="Small_GTP-bd"/>
</dbReference>
<dbReference type="GO" id="GO:0016020">
    <property type="term" value="C:membrane"/>
    <property type="evidence" value="ECO:0007669"/>
    <property type="project" value="UniProtKB-SubCell"/>
</dbReference>
<gene>
    <name evidence="10" type="ORF">PV09_07952</name>
</gene>
<keyword evidence="7" id="KW-0449">Lipoprotein</keyword>
<sequence length="301" mass="33159">MASIQPVVQSSNYDYLRRKDSSRVSNGSSIQRDNSFRQPHPVRQPNERVSNGTMSTTLTDMTAASNADTVNTATTEPPAYSKKIVVVGDGGCGKTCLLISYAEGRFPEKYVPTVFENYITHTTVPGTHKPIELALWDTAGQEEYDRLRPLSYPETDLLFVCFAIDCPNSLENVMDKWYPEVLHFLPNTPIILIGLKSDLRHNKTCIDLLRSQGLTPVTKAQGEAVAQKMGAKYMECSSKEWVGVEEIFDQAILDAVAAGEELEARMKGLYNAGGEEGRDNGLSKSNGKGKRKKGSKGCKIL</sequence>
<evidence type="ECO:0000256" key="9">
    <source>
        <dbReference type="SAM" id="MobiDB-lite"/>
    </source>
</evidence>
<dbReference type="SMART" id="SM00174">
    <property type="entry name" value="RHO"/>
    <property type="match status" value="1"/>
</dbReference>
<dbReference type="HOGENOM" id="CLU_041217_21_1_1"/>
<dbReference type="PRINTS" id="PR00449">
    <property type="entry name" value="RASTRNSFRMNG"/>
</dbReference>
<organism evidence="10 11">
    <name type="scientific">Verruconis gallopava</name>
    <dbReference type="NCBI Taxonomy" id="253628"/>
    <lineage>
        <taxon>Eukaryota</taxon>
        <taxon>Fungi</taxon>
        <taxon>Dikarya</taxon>
        <taxon>Ascomycota</taxon>
        <taxon>Pezizomycotina</taxon>
        <taxon>Dothideomycetes</taxon>
        <taxon>Pleosporomycetidae</taxon>
        <taxon>Venturiales</taxon>
        <taxon>Sympoventuriaceae</taxon>
        <taxon>Verruconis</taxon>
    </lineage>
</organism>
<feature type="region of interest" description="Disordered" evidence="9">
    <location>
        <begin position="270"/>
        <end position="301"/>
    </location>
</feature>
<dbReference type="SMART" id="SM00176">
    <property type="entry name" value="RAN"/>
    <property type="match status" value="1"/>
</dbReference>
<dbReference type="EMBL" id="KN847563">
    <property type="protein sequence ID" value="KIW00422.1"/>
    <property type="molecule type" value="Genomic_DNA"/>
</dbReference>
<dbReference type="GO" id="GO:0032506">
    <property type="term" value="P:cytokinetic process"/>
    <property type="evidence" value="ECO:0007669"/>
    <property type="project" value="UniProtKB-ARBA"/>
</dbReference>
<dbReference type="InParanoid" id="A0A0D1YHT6"/>
<dbReference type="Proteomes" id="UP000053259">
    <property type="component" value="Unassembled WGS sequence"/>
</dbReference>
<keyword evidence="8" id="KW-0636">Prenylation</keyword>
<dbReference type="SUPFAM" id="SSF52540">
    <property type="entry name" value="P-loop containing nucleoside triphosphate hydrolases"/>
    <property type="match status" value="1"/>
</dbReference>
<proteinExistence type="inferred from homology"/>
<feature type="compositionally biased region" description="Basic residues" evidence="9">
    <location>
        <begin position="287"/>
        <end position="301"/>
    </location>
</feature>
<dbReference type="InterPro" id="IPR003578">
    <property type="entry name" value="Small_GTPase_Rho"/>
</dbReference>
<dbReference type="GO" id="GO:0005525">
    <property type="term" value="F:GTP binding"/>
    <property type="evidence" value="ECO:0007669"/>
    <property type="project" value="UniProtKB-KW"/>
</dbReference>
<evidence type="ECO:0000256" key="8">
    <source>
        <dbReference type="ARBA" id="ARBA00023289"/>
    </source>
</evidence>
<evidence type="ECO:0000256" key="2">
    <source>
        <dbReference type="ARBA" id="ARBA00010142"/>
    </source>
</evidence>
<dbReference type="PROSITE" id="PS51419">
    <property type="entry name" value="RAB"/>
    <property type="match status" value="1"/>
</dbReference>